<feature type="non-terminal residue" evidence="2">
    <location>
        <position position="1"/>
    </location>
</feature>
<feature type="region of interest" description="Disordered" evidence="1">
    <location>
        <begin position="86"/>
        <end position="119"/>
    </location>
</feature>
<evidence type="ECO:0000313" key="2">
    <source>
        <dbReference type="EMBL" id="KKL95331.1"/>
    </source>
</evidence>
<name>A0A0F9GXF3_9ZZZZ</name>
<proteinExistence type="predicted"/>
<protein>
    <submittedName>
        <fullName evidence="2">Uncharacterized protein</fullName>
    </submittedName>
</protein>
<dbReference type="EMBL" id="LAZR01018703">
    <property type="protein sequence ID" value="KKL95331.1"/>
    <property type="molecule type" value="Genomic_DNA"/>
</dbReference>
<evidence type="ECO:0000256" key="1">
    <source>
        <dbReference type="SAM" id="MobiDB-lite"/>
    </source>
</evidence>
<organism evidence="2">
    <name type="scientific">marine sediment metagenome</name>
    <dbReference type="NCBI Taxonomy" id="412755"/>
    <lineage>
        <taxon>unclassified sequences</taxon>
        <taxon>metagenomes</taxon>
        <taxon>ecological metagenomes</taxon>
    </lineage>
</organism>
<dbReference type="AlphaFoldDB" id="A0A0F9GXF3"/>
<reference evidence="2" key="1">
    <citation type="journal article" date="2015" name="Nature">
        <title>Complex archaea that bridge the gap between prokaryotes and eukaryotes.</title>
        <authorList>
            <person name="Spang A."/>
            <person name="Saw J.H."/>
            <person name="Jorgensen S.L."/>
            <person name="Zaremba-Niedzwiedzka K."/>
            <person name="Martijn J."/>
            <person name="Lind A.E."/>
            <person name="van Eijk R."/>
            <person name="Schleper C."/>
            <person name="Guy L."/>
            <person name="Ettema T.J."/>
        </authorList>
    </citation>
    <scope>NUCLEOTIDE SEQUENCE</scope>
</reference>
<gene>
    <name evidence="2" type="ORF">LCGC14_1855700</name>
</gene>
<sequence length="119" mass="13719">DGEDYKQEVQDYEQFREFIKEFGETDEVYAEFDLTIDTNSTLPMDQQSLANLFLRLKQMEVVDAQAVIEILNLPKGKEIIERMEQRMQQEMAAKQGPKAPKMPLQGRPPSVVQSRPEGV</sequence>
<comment type="caution">
    <text evidence="2">The sequence shown here is derived from an EMBL/GenBank/DDBJ whole genome shotgun (WGS) entry which is preliminary data.</text>
</comment>
<accession>A0A0F9GXF3</accession>